<comment type="caution">
    <text evidence="3">The sequence shown here is derived from an EMBL/GenBank/DDBJ whole genome shotgun (WGS) entry which is preliminary data.</text>
</comment>
<keyword evidence="4" id="KW-1185">Reference proteome</keyword>
<reference evidence="4" key="1">
    <citation type="journal article" date="2019" name="Int. J. Syst. Evol. Microbiol.">
        <title>The Global Catalogue of Microorganisms (GCM) 10K type strain sequencing project: providing services to taxonomists for standard genome sequencing and annotation.</title>
        <authorList>
            <consortium name="The Broad Institute Genomics Platform"/>
            <consortium name="The Broad Institute Genome Sequencing Center for Infectious Disease"/>
            <person name="Wu L."/>
            <person name="Ma J."/>
        </authorList>
    </citation>
    <scope>NUCLEOTIDE SEQUENCE [LARGE SCALE GENOMIC DNA]</scope>
    <source>
        <strain evidence="4">JCM 17440</strain>
    </source>
</reference>
<dbReference type="EMBL" id="BAABAS010000006">
    <property type="protein sequence ID" value="GAA4233372.1"/>
    <property type="molecule type" value="Genomic_DNA"/>
</dbReference>
<keyword evidence="2" id="KW-0812">Transmembrane</keyword>
<keyword evidence="2" id="KW-0472">Membrane</keyword>
<name>A0ABP8C467_9ACTN</name>
<keyword evidence="2" id="KW-1133">Transmembrane helix</keyword>
<feature type="compositionally biased region" description="Pro residues" evidence="1">
    <location>
        <begin position="58"/>
        <end position="84"/>
    </location>
</feature>
<evidence type="ECO:0000313" key="4">
    <source>
        <dbReference type="Proteomes" id="UP001501710"/>
    </source>
</evidence>
<organism evidence="3 4">
    <name type="scientific">Actinomadura meridiana</name>
    <dbReference type="NCBI Taxonomy" id="559626"/>
    <lineage>
        <taxon>Bacteria</taxon>
        <taxon>Bacillati</taxon>
        <taxon>Actinomycetota</taxon>
        <taxon>Actinomycetes</taxon>
        <taxon>Streptosporangiales</taxon>
        <taxon>Thermomonosporaceae</taxon>
        <taxon>Actinomadura</taxon>
    </lineage>
</organism>
<dbReference type="Proteomes" id="UP001501710">
    <property type="component" value="Unassembled WGS sequence"/>
</dbReference>
<feature type="transmembrane region" description="Helical" evidence="2">
    <location>
        <begin position="95"/>
        <end position="117"/>
    </location>
</feature>
<protein>
    <submittedName>
        <fullName evidence="3">Uncharacterized protein</fullName>
    </submittedName>
</protein>
<evidence type="ECO:0000256" key="1">
    <source>
        <dbReference type="SAM" id="MobiDB-lite"/>
    </source>
</evidence>
<accession>A0ABP8C467</accession>
<feature type="region of interest" description="Disordered" evidence="1">
    <location>
        <begin position="1"/>
        <end position="86"/>
    </location>
</feature>
<feature type="compositionally biased region" description="Pro residues" evidence="1">
    <location>
        <begin position="1"/>
        <end position="47"/>
    </location>
</feature>
<sequence length="293" mass="30265">MSGWQPPPHPHGVPHPPPPPTPHALPGAPIPPGGYPPPGAPVPPGGHAPPGGAVPPSGFAPPGAPIPPGGHAPPGGPFPGPFYGPPRRRGGGRKILGLLAGAAVLALVLSVGGYGVYMVRTSHELSTPPAADGMSRDREAEAGAEETVKKLTNIIYAAATNWEVHGTVSAVYGNGGERYLFVGVTGTHKMNDPVGYFNGGVSTEFKDGNNVTYRPSTSKLQDACGDGVGLVTQIYAQRDMPTGSTNSTTTLVAWSTRTTFAIVTQIDITSDPELDRHKDLADTMCDIRDDVES</sequence>
<proteinExistence type="predicted"/>
<evidence type="ECO:0000256" key="2">
    <source>
        <dbReference type="SAM" id="Phobius"/>
    </source>
</evidence>
<gene>
    <name evidence="3" type="ORF">GCM10022254_35690</name>
</gene>
<evidence type="ECO:0000313" key="3">
    <source>
        <dbReference type="EMBL" id="GAA4233372.1"/>
    </source>
</evidence>